<feature type="region of interest" description="Disordered" evidence="1">
    <location>
        <begin position="1"/>
        <end position="61"/>
    </location>
</feature>
<sequence length="101" mass="11034">MMIERVRRAASASIAAMSSSAGGTSSRSTPSLIQRVRTPMELSTSRSRNTSSIRATRRRTVRPLLRSEAQSSATQAFLLVLTSIAPESRRPPTTRRCMGPE</sequence>
<feature type="compositionally biased region" description="Low complexity" evidence="1">
    <location>
        <begin position="42"/>
        <end position="54"/>
    </location>
</feature>
<feature type="compositionally biased region" description="Low complexity" evidence="1">
    <location>
        <begin position="9"/>
        <end position="31"/>
    </location>
</feature>
<proteinExistence type="predicted"/>
<gene>
    <name evidence="2" type="ORF">AN221_22590</name>
</gene>
<organism evidence="2 3">
    <name type="scientific">Streptomyces nanshensis</name>
    <dbReference type="NCBI Taxonomy" id="518642"/>
    <lineage>
        <taxon>Bacteria</taxon>
        <taxon>Bacillati</taxon>
        <taxon>Actinomycetota</taxon>
        <taxon>Actinomycetes</taxon>
        <taxon>Kitasatosporales</taxon>
        <taxon>Streptomycetaceae</taxon>
        <taxon>Streptomyces</taxon>
    </lineage>
</organism>
<evidence type="ECO:0000313" key="3">
    <source>
        <dbReference type="Proteomes" id="UP000175971"/>
    </source>
</evidence>
<accession>A0A1E7LQJ2</accession>
<evidence type="ECO:0000256" key="1">
    <source>
        <dbReference type="SAM" id="MobiDB-lite"/>
    </source>
</evidence>
<reference evidence="2 3" key="1">
    <citation type="journal article" date="2016" name="Front. Microbiol.">
        <title>Comparative Genomics Analysis of Streptomyces Species Reveals Their Adaptation to the Marine Environment and Their Diversity at the Genomic Level.</title>
        <authorList>
            <person name="Tian X."/>
            <person name="Zhang Z."/>
            <person name="Yang T."/>
            <person name="Chen M."/>
            <person name="Li J."/>
            <person name="Chen F."/>
            <person name="Yang J."/>
            <person name="Li W."/>
            <person name="Zhang B."/>
            <person name="Zhang Z."/>
            <person name="Wu J."/>
            <person name="Zhang C."/>
            <person name="Long L."/>
            <person name="Xiao J."/>
        </authorList>
    </citation>
    <scope>NUCLEOTIDE SEQUENCE [LARGE SCALE GENOMIC DNA]</scope>
    <source>
        <strain evidence="2 3">SCSIO M10372</strain>
    </source>
</reference>
<name>A0A1E7LQJ2_9ACTN</name>
<dbReference type="Proteomes" id="UP000175971">
    <property type="component" value="Unassembled WGS sequence"/>
</dbReference>
<comment type="caution">
    <text evidence="2">The sequence shown here is derived from an EMBL/GenBank/DDBJ whole genome shotgun (WGS) entry which is preliminary data.</text>
</comment>
<evidence type="ECO:0000313" key="2">
    <source>
        <dbReference type="EMBL" id="OEV18482.1"/>
    </source>
</evidence>
<protein>
    <submittedName>
        <fullName evidence="2">Uncharacterized protein</fullName>
    </submittedName>
</protein>
<keyword evidence="3" id="KW-1185">Reference proteome</keyword>
<dbReference type="EMBL" id="LJGZ01000093">
    <property type="protein sequence ID" value="OEV18482.1"/>
    <property type="molecule type" value="Genomic_DNA"/>
</dbReference>
<dbReference type="AlphaFoldDB" id="A0A1E7LQJ2"/>